<proteinExistence type="predicted"/>
<organism evidence="2 3">
    <name type="scientific">Eleusine coracana subsp. coracana</name>
    <dbReference type="NCBI Taxonomy" id="191504"/>
    <lineage>
        <taxon>Eukaryota</taxon>
        <taxon>Viridiplantae</taxon>
        <taxon>Streptophyta</taxon>
        <taxon>Embryophyta</taxon>
        <taxon>Tracheophyta</taxon>
        <taxon>Spermatophyta</taxon>
        <taxon>Magnoliopsida</taxon>
        <taxon>Liliopsida</taxon>
        <taxon>Poales</taxon>
        <taxon>Poaceae</taxon>
        <taxon>PACMAD clade</taxon>
        <taxon>Chloridoideae</taxon>
        <taxon>Cynodonteae</taxon>
        <taxon>Eleusininae</taxon>
        <taxon>Eleusine</taxon>
    </lineage>
</organism>
<dbReference type="Gene3D" id="3.80.10.10">
    <property type="entry name" value="Ribonuclease Inhibitor"/>
    <property type="match status" value="1"/>
</dbReference>
<dbReference type="EMBL" id="BQKI01000002">
    <property type="protein sequence ID" value="GJM88111.1"/>
    <property type="molecule type" value="Genomic_DNA"/>
</dbReference>
<dbReference type="InterPro" id="IPR055357">
    <property type="entry name" value="LRR_At1g61320_AtMIF1"/>
</dbReference>
<dbReference type="AlphaFoldDB" id="A0AAV5BNV8"/>
<dbReference type="InterPro" id="IPR032675">
    <property type="entry name" value="LRR_dom_sf"/>
</dbReference>
<evidence type="ECO:0000313" key="2">
    <source>
        <dbReference type="EMBL" id="GJM88111.1"/>
    </source>
</evidence>
<dbReference type="SUPFAM" id="SSF52058">
    <property type="entry name" value="L domain-like"/>
    <property type="match status" value="1"/>
</dbReference>
<dbReference type="SUPFAM" id="SSF81383">
    <property type="entry name" value="F-box domain"/>
    <property type="match status" value="1"/>
</dbReference>
<dbReference type="Proteomes" id="UP001054889">
    <property type="component" value="Unassembled WGS sequence"/>
</dbReference>
<sequence length="498" mass="56043">MVHMECSSFPITKEKELACTSCENCNSKRKKSQSNSWRIKRQQLDSQSSIPSKINIQRLPEDIVPRITSKLTIRESAQISVLSSMWRQACTFHPNLHFNIETMLGNHAKRGGIRSCLGNEMPTINKFIERVDAILKNHCGTHVNKFAVEFGFSMEHANHINRWVLFVTASKAKILVLNFSPNRIPYASNNYSFPFQLFAGQNGSYLQALWLDSVALDPSPDFCGFANLRMLALVNVRVSQDLKHLLSKCCVLEWLSIRMCFRLADLHVPEPLCRLKYLCVQDCIFHSIEFHAPNLRTFDFEYRDSLALLNLNKSLKLKTATIRLNCEKPLECMLTGVPSILPHVETLYVELCIRKEMSGYTQSPLRFIHLRHLTMEITFWGGSNSVFQLSYLLQAAPLLEDLHLKHVEQSQMSGLAPVFGVDLDDIMDLPHCHLKTLDVIGEAAAGSRALDSTAMVCRGRAGGAEAGELPRRRWRAPRPRGTVGLGCEARAASSCGGA</sequence>
<dbReference type="InterPro" id="IPR036047">
    <property type="entry name" value="F-box-like_dom_sf"/>
</dbReference>
<accession>A0AAV5BNV8</accession>
<dbReference type="PANTHER" id="PTHR34145:SF48">
    <property type="entry name" value="OS01G0553400 PROTEIN"/>
    <property type="match status" value="1"/>
</dbReference>
<evidence type="ECO:0000313" key="3">
    <source>
        <dbReference type="Proteomes" id="UP001054889"/>
    </source>
</evidence>
<reference evidence="2" key="2">
    <citation type="submission" date="2021-12" db="EMBL/GenBank/DDBJ databases">
        <title>Resequencing data analysis of finger millet.</title>
        <authorList>
            <person name="Hatakeyama M."/>
            <person name="Aluri S."/>
            <person name="Balachadran M.T."/>
            <person name="Sivarajan S.R."/>
            <person name="Poveda L."/>
            <person name="Shimizu-Inatsugi R."/>
            <person name="Schlapbach R."/>
            <person name="Sreeman S.M."/>
            <person name="Shimizu K.K."/>
        </authorList>
    </citation>
    <scope>NUCLEOTIDE SEQUENCE</scope>
</reference>
<gene>
    <name evidence="2" type="primary">ga04138</name>
    <name evidence="2" type="ORF">PR202_ga04138</name>
</gene>
<reference evidence="2" key="1">
    <citation type="journal article" date="2018" name="DNA Res.">
        <title>Multiple hybrid de novo genome assembly of finger millet, an orphan allotetraploid crop.</title>
        <authorList>
            <person name="Hatakeyama M."/>
            <person name="Aluri S."/>
            <person name="Balachadran M.T."/>
            <person name="Sivarajan S.R."/>
            <person name="Patrignani A."/>
            <person name="Gruter S."/>
            <person name="Poveda L."/>
            <person name="Shimizu-Inatsugi R."/>
            <person name="Baeten J."/>
            <person name="Francoijs K.J."/>
            <person name="Nataraja K.N."/>
            <person name="Reddy Y.A.N."/>
            <person name="Phadnis S."/>
            <person name="Ravikumar R.L."/>
            <person name="Schlapbach R."/>
            <person name="Sreeman S.M."/>
            <person name="Shimizu K.K."/>
        </authorList>
    </citation>
    <scope>NUCLEOTIDE SEQUENCE</scope>
</reference>
<comment type="caution">
    <text evidence="2">The sequence shown here is derived from an EMBL/GenBank/DDBJ whole genome shotgun (WGS) entry which is preliminary data.</text>
</comment>
<dbReference type="PANTHER" id="PTHR34145">
    <property type="entry name" value="OS02G0105600 PROTEIN"/>
    <property type="match status" value="1"/>
</dbReference>
<evidence type="ECO:0000259" key="1">
    <source>
        <dbReference type="Pfam" id="PF23622"/>
    </source>
</evidence>
<dbReference type="InterPro" id="IPR053772">
    <property type="entry name" value="At1g61320/At1g61330-like"/>
</dbReference>
<name>A0AAV5BNV8_ELECO</name>
<keyword evidence="3" id="KW-1185">Reference proteome</keyword>
<protein>
    <recommendedName>
        <fullName evidence="1">At1g61320/AtMIF1 LRR domain-containing protein</fullName>
    </recommendedName>
</protein>
<feature type="domain" description="At1g61320/AtMIF1 LRR" evidence="1">
    <location>
        <begin position="134"/>
        <end position="441"/>
    </location>
</feature>
<dbReference type="Pfam" id="PF23622">
    <property type="entry name" value="LRR_At1g61320_AtMIF1"/>
    <property type="match status" value="1"/>
</dbReference>